<evidence type="ECO:0000313" key="5">
    <source>
        <dbReference type="WBParaSite" id="HDID_0001092801-mRNA-1"/>
    </source>
</evidence>
<proteinExistence type="predicted"/>
<dbReference type="EMBL" id="UYSG01012129">
    <property type="protein sequence ID" value="VDL64343.1"/>
    <property type="molecule type" value="Genomic_DNA"/>
</dbReference>
<dbReference type="AlphaFoldDB" id="A0A0R3SYT3"/>
<dbReference type="Proteomes" id="UP000274504">
    <property type="component" value="Unassembled WGS sequence"/>
</dbReference>
<evidence type="ECO:0000313" key="3">
    <source>
        <dbReference type="EMBL" id="VDL64343.1"/>
    </source>
</evidence>
<feature type="compositionally biased region" description="Basic and acidic residues" evidence="2">
    <location>
        <begin position="29"/>
        <end position="41"/>
    </location>
</feature>
<evidence type="ECO:0000313" key="4">
    <source>
        <dbReference type="Proteomes" id="UP000274504"/>
    </source>
</evidence>
<feature type="compositionally biased region" description="Basic and acidic residues" evidence="2">
    <location>
        <begin position="54"/>
        <end position="66"/>
    </location>
</feature>
<feature type="coiled-coil region" evidence="1">
    <location>
        <begin position="235"/>
        <end position="262"/>
    </location>
</feature>
<feature type="region of interest" description="Disordered" evidence="2">
    <location>
        <begin position="1"/>
        <end position="110"/>
    </location>
</feature>
<dbReference type="STRING" id="6216.A0A0R3SYT3"/>
<protein>
    <submittedName>
        <fullName evidence="5">DUF3444 domain-containing protein</fullName>
    </submittedName>
</protein>
<name>A0A0R3SYT3_HYMDI</name>
<accession>A0A0R3SYT3</accession>
<feature type="compositionally biased region" description="Acidic residues" evidence="2">
    <location>
        <begin position="1"/>
        <end position="11"/>
    </location>
</feature>
<gene>
    <name evidence="3" type="ORF">HDID_LOCUS10926</name>
</gene>
<dbReference type="OrthoDB" id="6278202at2759"/>
<organism evidence="5">
    <name type="scientific">Hymenolepis diminuta</name>
    <name type="common">Rat tapeworm</name>
    <dbReference type="NCBI Taxonomy" id="6216"/>
    <lineage>
        <taxon>Eukaryota</taxon>
        <taxon>Metazoa</taxon>
        <taxon>Spiralia</taxon>
        <taxon>Lophotrochozoa</taxon>
        <taxon>Platyhelminthes</taxon>
        <taxon>Cestoda</taxon>
        <taxon>Eucestoda</taxon>
        <taxon>Cyclophyllidea</taxon>
        <taxon>Hymenolepididae</taxon>
        <taxon>Hymenolepis</taxon>
    </lineage>
</organism>
<reference evidence="5" key="1">
    <citation type="submission" date="2017-02" db="UniProtKB">
        <authorList>
            <consortium name="WormBaseParasite"/>
        </authorList>
    </citation>
    <scope>IDENTIFICATION</scope>
</reference>
<evidence type="ECO:0000256" key="2">
    <source>
        <dbReference type="SAM" id="MobiDB-lite"/>
    </source>
</evidence>
<reference evidence="3 4" key="2">
    <citation type="submission" date="2018-11" db="EMBL/GenBank/DDBJ databases">
        <authorList>
            <consortium name="Pathogen Informatics"/>
        </authorList>
    </citation>
    <scope>NUCLEOTIDE SEQUENCE [LARGE SCALE GENOMIC DNA]</scope>
</reference>
<keyword evidence="1" id="KW-0175">Coiled coil</keyword>
<sequence length="289" mass="32517">MDGSSDIDDDNPSYKRPPQETITSTPVKLEVKAISEQKDEGDTGLSRPTNPAGGEKRAEPNRRDSNVNESESEEEESESESKSESTTESLDYSADSARGDSILPTMDDSSYLQSKKHPRFVLMDPQEGSTKGGYDVCLYGIDLDENVMLHAQVFVDVYAISPANWRVVHGKWPTLAPDATYCLQVRVPEMPPGEAWIEVETMSDGRLQCPRPFVFSDKVSPMKYSMRGMGKEWNLDSAKTEIAHLYEEVSQLKLKLQNKSEDEILVSRQLCLLRTRLLEDGQLKYLEKI</sequence>
<dbReference type="WBParaSite" id="HDID_0001092801-mRNA-1">
    <property type="protein sequence ID" value="HDID_0001092801-mRNA-1"/>
    <property type="gene ID" value="HDID_0001092801"/>
</dbReference>
<evidence type="ECO:0000256" key="1">
    <source>
        <dbReference type="SAM" id="Coils"/>
    </source>
</evidence>